<sequence length="39" mass="4515">MGFEYRNDKNCCVIKDDFGVEYWYIGGLSMNDVVCNDNS</sequence>
<evidence type="ECO:0000313" key="2">
    <source>
        <dbReference type="Proteomes" id="UP000789702"/>
    </source>
</evidence>
<protein>
    <submittedName>
        <fullName evidence="1">6205_t:CDS:1</fullName>
    </submittedName>
</protein>
<dbReference type="Proteomes" id="UP000789702">
    <property type="component" value="Unassembled WGS sequence"/>
</dbReference>
<name>A0ACA9KN03_9GLOM</name>
<organism evidence="1 2">
    <name type="scientific">Dentiscutata heterogama</name>
    <dbReference type="NCBI Taxonomy" id="1316150"/>
    <lineage>
        <taxon>Eukaryota</taxon>
        <taxon>Fungi</taxon>
        <taxon>Fungi incertae sedis</taxon>
        <taxon>Mucoromycota</taxon>
        <taxon>Glomeromycotina</taxon>
        <taxon>Glomeromycetes</taxon>
        <taxon>Diversisporales</taxon>
        <taxon>Gigasporaceae</taxon>
        <taxon>Dentiscutata</taxon>
    </lineage>
</organism>
<reference evidence="1" key="1">
    <citation type="submission" date="2021-06" db="EMBL/GenBank/DDBJ databases">
        <authorList>
            <person name="Kallberg Y."/>
            <person name="Tangrot J."/>
            <person name="Rosling A."/>
        </authorList>
    </citation>
    <scope>NUCLEOTIDE SEQUENCE</scope>
    <source>
        <strain evidence="1">IL203A</strain>
    </source>
</reference>
<dbReference type="EMBL" id="CAJVPU010001459">
    <property type="protein sequence ID" value="CAG8481217.1"/>
    <property type="molecule type" value="Genomic_DNA"/>
</dbReference>
<comment type="caution">
    <text evidence="1">The sequence shown here is derived from an EMBL/GenBank/DDBJ whole genome shotgun (WGS) entry which is preliminary data.</text>
</comment>
<keyword evidence="2" id="KW-1185">Reference proteome</keyword>
<proteinExistence type="predicted"/>
<evidence type="ECO:0000313" key="1">
    <source>
        <dbReference type="EMBL" id="CAG8481217.1"/>
    </source>
</evidence>
<accession>A0ACA9KN03</accession>
<gene>
    <name evidence="1" type="ORF">DHETER_LOCUS2134</name>
</gene>